<evidence type="ECO:0000313" key="11">
    <source>
        <dbReference type="EMBL" id="GHF53363.1"/>
    </source>
</evidence>
<evidence type="ECO:0000259" key="10">
    <source>
        <dbReference type="Pfam" id="PF01895"/>
    </source>
</evidence>
<dbReference type="NCBIfam" id="TIGR02135">
    <property type="entry name" value="phoU_full"/>
    <property type="match status" value="1"/>
</dbReference>
<dbReference type="SUPFAM" id="SSF109755">
    <property type="entry name" value="PhoU-like"/>
    <property type="match status" value="1"/>
</dbReference>
<proteinExistence type="inferred from homology"/>
<dbReference type="GO" id="GO:0006817">
    <property type="term" value="P:phosphate ion transport"/>
    <property type="evidence" value="ECO:0007669"/>
    <property type="project" value="UniProtKB-KW"/>
</dbReference>
<dbReference type="FunFam" id="1.20.58.220:FF:000004">
    <property type="entry name" value="Phosphate-specific transport system accessory protein PhoU"/>
    <property type="match status" value="1"/>
</dbReference>
<keyword evidence="6 8" id="KW-0592">Phosphate transport</keyword>
<evidence type="ECO:0000256" key="4">
    <source>
        <dbReference type="ARBA" id="ARBA00022448"/>
    </source>
</evidence>
<evidence type="ECO:0000256" key="3">
    <source>
        <dbReference type="ARBA" id="ARBA00011738"/>
    </source>
</evidence>
<evidence type="ECO:0000256" key="2">
    <source>
        <dbReference type="ARBA" id="ARBA00008107"/>
    </source>
</evidence>
<dbReference type="EMBL" id="BNCJ01000006">
    <property type="protein sequence ID" value="GHF53363.1"/>
    <property type="molecule type" value="Genomic_DNA"/>
</dbReference>
<evidence type="ECO:0000256" key="6">
    <source>
        <dbReference type="ARBA" id="ARBA00022592"/>
    </source>
</evidence>
<dbReference type="Gene3D" id="1.20.58.220">
    <property type="entry name" value="Phosphate transport system protein phou homolog 2, domain 2"/>
    <property type="match status" value="2"/>
</dbReference>
<evidence type="ECO:0000256" key="9">
    <source>
        <dbReference type="SAM" id="MobiDB-lite"/>
    </source>
</evidence>
<sequence length="242" mass="26747">MSAMNDKHILSSFDRDLESIQANVMKMGGLVEAALANAAAALENRDVELAEQVRAGDKAIDALDVTVKTEAARLIALRAPTAIDLRLVLAVMEISSHLERCGDYAKNIAKRTLTVTGGTEIEGAHGALRRMSRYVEEMMKDALDAYIQRDVAKSQEVIARDAEADQIYNTLFRSLLTHMMEDPRNIAVGMQLHFIAKNIERVGDHATNIAEQTIYMVTGELPDDDRPKQDRTSLTLQEGPIQ</sequence>
<evidence type="ECO:0000313" key="12">
    <source>
        <dbReference type="Proteomes" id="UP000626220"/>
    </source>
</evidence>
<comment type="similarity">
    <text evidence="2 8">Belongs to the PhoU family.</text>
</comment>
<protein>
    <recommendedName>
        <fullName evidence="8">Phosphate-specific transport system accessory protein PhoU</fullName>
    </recommendedName>
</protein>
<dbReference type="GO" id="GO:0005737">
    <property type="term" value="C:cytoplasm"/>
    <property type="evidence" value="ECO:0007669"/>
    <property type="project" value="UniProtKB-SubCell"/>
</dbReference>
<dbReference type="Pfam" id="PF01895">
    <property type="entry name" value="PhoU"/>
    <property type="match status" value="2"/>
</dbReference>
<keyword evidence="12" id="KW-1185">Reference proteome</keyword>
<dbReference type="InterPro" id="IPR038078">
    <property type="entry name" value="PhoU-like_sf"/>
</dbReference>
<comment type="subcellular location">
    <subcellularLocation>
        <location evidence="1 8">Cytoplasm</location>
    </subcellularLocation>
</comment>
<gene>
    <name evidence="11" type="primary">phoU</name>
    <name evidence="11" type="ORF">GCM10017056_26190</name>
</gene>
<evidence type="ECO:0000256" key="1">
    <source>
        <dbReference type="ARBA" id="ARBA00004496"/>
    </source>
</evidence>
<dbReference type="PANTHER" id="PTHR42930">
    <property type="entry name" value="PHOSPHATE-SPECIFIC TRANSPORT SYSTEM ACCESSORY PROTEIN PHOU"/>
    <property type="match status" value="1"/>
</dbReference>
<name>A0A8J3GXQ3_9RHOB</name>
<feature type="domain" description="PhoU" evidence="10">
    <location>
        <begin position="128"/>
        <end position="212"/>
    </location>
</feature>
<organism evidence="11 12">
    <name type="scientific">Seohaeicola zhoushanensis</name>
    <dbReference type="NCBI Taxonomy" id="1569283"/>
    <lineage>
        <taxon>Bacteria</taxon>
        <taxon>Pseudomonadati</taxon>
        <taxon>Pseudomonadota</taxon>
        <taxon>Alphaproteobacteria</taxon>
        <taxon>Rhodobacterales</taxon>
        <taxon>Roseobacteraceae</taxon>
        <taxon>Seohaeicola</taxon>
    </lineage>
</organism>
<evidence type="ECO:0000256" key="5">
    <source>
        <dbReference type="ARBA" id="ARBA00022490"/>
    </source>
</evidence>
<reference evidence="11" key="1">
    <citation type="journal article" date="2014" name="Int. J. Syst. Evol. Microbiol.">
        <title>Complete genome sequence of Corynebacterium casei LMG S-19264T (=DSM 44701T), isolated from a smear-ripened cheese.</title>
        <authorList>
            <consortium name="US DOE Joint Genome Institute (JGI-PGF)"/>
            <person name="Walter F."/>
            <person name="Albersmeier A."/>
            <person name="Kalinowski J."/>
            <person name="Ruckert C."/>
        </authorList>
    </citation>
    <scope>NUCLEOTIDE SEQUENCE</scope>
    <source>
        <strain evidence="11">KCTC 42650</strain>
    </source>
</reference>
<dbReference type="AlphaFoldDB" id="A0A8J3GXQ3"/>
<keyword evidence="4 8" id="KW-0813">Transport</keyword>
<feature type="domain" description="PhoU" evidence="10">
    <location>
        <begin position="25"/>
        <end position="112"/>
    </location>
</feature>
<dbReference type="GO" id="GO:0030643">
    <property type="term" value="P:intracellular phosphate ion homeostasis"/>
    <property type="evidence" value="ECO:0007669"/>
    <property type="project" value="InterPro"/>
</dbReference>
<evidence type="ECO:0000256" key="8">
    <source>
        <dbReference type="PIRNR" id="PIRNR003107"/>
    </source>
</evidence>
<dbReference type="InterPro" id="IPR026022">
    <property type="entry name" value="PhoU_dom"/>
</dbReference>
<dbReference type="PANTHER" id="PTHR42930:SF3">
    <property type="entry name" value="PHOSPHATE-SPECIFIC TRANSPORT SYSTEM ACCESSORY PROTEIN PHOU"/>
    <property type="match status" value="1"/>
</dbReference>
<reference evidence="11" key="2">
    <citation type="submission" date="2020-09" db="EMBL/GenBank/DDBJ databases">
        <authorList>
            <person name="Sun Q."/>
            <person name="Kim S."/>
        </authorList>
    </citation>
    <scope>NUCLEOTIDE SEQUENCE</scope>
    <source>
        <strain evidence="11">KCTC 42650</strain>
    </source>
</reference>
<comment type="caution">
    <text evidence="11">The sequence shown here is derived from an EMBL/GenBank/DDBJ whole genome shotgun (WGS) entry which is preliminary data.</text>
</comment>
<accession>A0A8J3GXQ3</accession>
<dbReference type="PIRSF" id="PIRSF003107">
    <property type="entry name" value="PhoU"/>
    <property type="match status" value="1"/>
</dbReference>
<comment type="function">
    <text evidence="7 8">Plays a role in the regulation of phosphate uptake.</text>
</comment>
<keyword evidence="5 8" id="KW-0963">Cytoplasm</keyword>
<evidence type="ECO:0000256" key="7">
    <source>
        <dbReference type="ARBA" id="ARBA00056181"/>
    </source>
</evidence>
<dbReference type="Proteomes" id="UP000626220">
    <property type="component" value="Unassembled WGS sequence"/>
</dbReference>
<dbReference type="InterPro" id="IPR028366">
    <property type="entry name" value="PhoU"/>
</dbReference>
<feature type="region of interest" description="Disordered" evidence="9">
    <location>
        <begin position="220"/>
        <end position="242"/>
    </location>
</feature>
<comment type="subunit">
    <text evidence="3 8">Homodimer.</text>
</comment>
<dbReference type="GO" id="GO:0045936">
    <property type="term" value="P:negative regulation of phosphate metabolic process"/>
    <property type="evidence" value="ECO:0007669"/>
    <property type="project" value="InterPro"/>
</dbReference>